<dbReference type="SUPFAM" id="SSF52047">
    <property type="entry name" value="RNI-like"/>
    <property type="match status" value="1"/>
</dbReference>
<evidence type="ECO:0000256" key="2">
    <source>
        <dbReference type="ARBA" id="ARBA00022490"/>
    </source>
</evidence>
<protein>
    <submittedName>
        <fullName evidence="10">NACHT, LRR and PYD domains-containing protein 3-like</fullName>
    </submittedName>
</protein>
<dbReference type="Pfam" id="PF17779">
    <property type="entry name" value="WHD_NOD2"/>
    <property type="match status" value="1"/>
</dbReference>
<keyword evidence="4" id="KW-0547">Nucleotide-binding</keyword>
<evidence type="ECO:0000256" key="3">
    <source>
        <dbReference type="ARBA" id="ARBA00022737"/>
    </source>
</evidence>
<keyword evidence="9" id="KW-1185">Reference proteome</keyword>
<name>A0A3Q0FV28_ALLSI</name>
<organism evidence="9 10">
    <name type="scientific">Alligator sinensis</name>
    <name type="common">Chinese alligator</name>
    <dbReference type="NCBI Taxonomy" id="38654"/>
    <lineage>
        <taxon>Eukaryota</taxon>
        <taxon>Metazoa</taxon>
        <taxon>Chordata</taxon>
        <taxon>Craniata</taxon>
        <taxon>Vertebrata</taxon>
        <taxon>Euteleostomi</taxon>
        <taxon>Archelosauria</taxon>
        <taxon>Archosauria</taxon>
        <taxon>Crocodylia</taxon>
        <taxon>Alligatoridae</taxon>
        <taxon>Alligatorinae</taxon>
        <taxon>Alligator</taxon>
    </lineage>
</organism>
<dbReference type="Gene3D" id="3.40.50.300">
    <property type="entry name" value="P-loop containing nucleotide triphosphate hydrolases"/>
    <property type="match status" value="1"/>
</dbReference>
<dbReference type="KEGG" id="asn:102380544"/>
<evidence type="ECO:0000313" key="10">
    <source>
        <dbReference type="RefSeq" id="XP_025051471.1"/>
    </source>
</evidence>
<dbReference type="InterPro" id="IPR041267">
    <property type="entry name" value="NLRP_HD2"/>
</dbReference>
<dbReference type="AlphaFoldDB" id="A0A3Q0FV28"/>
<dbReference type="STRING" id="38654.A0A3Q0FV28"/>
<dbReference type="InParanoid" id="A0A3Q0FV28"/>
<dbReference type="Pfam" id="PF05729">
    <property type="entry name" value="NACHT"/>
    <property type="match status" value="1"/>
</dbReference>
<keyword evidence="2" id="KW-0963">Cytoplasm</keyword>
<keyword evidence="6" id="KW-0832">Ubl conjugation</keyword>
<dbReference type="PROSITE" id="PS50837">
    <property type="entry name" value="NACHT"/>
    <property type="match status" value="1"/>
</dbReference>
<dbReference type="Proteomes" id="UP000189705">
    <property type="component" value="Unplaced"/>
</dbReference>
<dbReference type="GO" id="GO:0005524">
    <property type="term" value="F:ATP binding"/>
    <property type="evidence" value="ECO:0007669"/>
    <property type="project" value="UniProtKB-KW"/>
</dbReference>
<evidence type="ECO:0000256" key="6">
    <source>
        <dbReference type="ARBA" id="ARBA00022843"/>
    </source>
</evidence>
<keyword evidence="5" id="KW-0067">ATP-binding</keyword>
<dbReference type="GO" id="GO:0045087">
    <property type="term" value="P:innate immune response"/>
    <property type="evidence" value="ECO:0007669"/>
    <property type="project" value="UniProtKB-KW"/>
</dbReference>
<evidence type="ECO:0000256" key="1">
    <source>
        <dbReference type="ARBA" id="ARBA00004496"/>
    </source>
</evidence>
<comment type="subcellular location">
    <subcellularLocation>
        <location evidence="1">Cytoplasm</location>
    </subcellularLocation>
</comment>
<keyword evidence="3" id="KW-0677">Repeat</keyword>
<dbReference type="InterPro" id="IPR050637">
    <property type="entry name" value="NLRP_innate_immun_reg"/>
</dbReference>
<dbReference type="GeneID" id="102380544"/>
<sequence length="555" mass="64357">MVNLSSRYTKLDIVQEPRAKKKEQHEIMTLREKYIKTTTEQRRSFTLSDLFAGDEKGETLRIVVLLGAAGTGKTMTARKIMFDWASGELYQNKFDYVFYIHCREFKLGSEQRSLEDLILTNCPDERAPMAKILVNPDKILFIIDGFDELRFSLDQPKDNLCSDPCEKKAVEITLSSLFRKKVLQKSYLLITTRPAALEKLNELLENERCVKILGFSETERRKYFDKYFGKKKRARRAFNFVRENEMIFTMCSVPMVCWIICTVLEQQMDEGKDLAQSSETITGVYLHYLDNLLPGCDRHPKPAVQTNLKGLCSLAAEGICKQKILFEAEELKKHGLDASDSRFLNENLFRKATKCECLYSFIHVSFQELFAALFYALKNEEERTGRDSGNDIKDLETLLADYGKSRNYLMLTVRFLFGLLNEDRKKDIERILNCQISLKIKPELQKWIKTAFPESDTPLPHFNGGNVQTASQLEDFHCLYEIREKSFVQNALSHFTALRLWGYTFTRLDQVALAFCLKNCQNLEYLHLWACEFAAGELEEDTEEDVPRPSKPRRL</sequence>
<evidence type="ECO:0000256" key="5">
    <source>
        <dbReference type="ARBA" id="ARBA00022840"/>
    </source>
</evidence>
<evidence type="ECO:0000259" key="8">
    <source>
        <dbReference type="PROSITE" id="PS50837"/>
    </source>
</evidence>
<dbReference type="InterPro" id="IPR007111">
    <property type="entry name" value="NACHT_NTPase"/>
</dbReference>
<dbReference type="GO" id="GO:0006954">
    <property type="term" value="P:inflammatory response"/>
    <property type="evidence" value="ECO:0007669"/>
    <property type="project" value="UniProtKB-KW"/>
</dbReference>
<reference evidence="10" key="1">
    <citation type="submission" date="2025-08" db="UniProtKB">
        <authorList>
            <consortium name="RefSeq"/>
        </authorList>
    </citation>
    <scope>IDENTIFICATION</scope>
</reference>
<dbReference type="PANTHER" id="PTHR45690">
    <property type="entry name" value="NACHT, LRR AND PYD DOMAINS-CONTAINING PROTEIN 12"/>
    <property type="match status" value="1"/>
</dbReference>
<proteinExistence type="predicted"/>
<keyword evidence="7" id="KW-0395">Inflammatory response</keyword>
<evidence type="ECO:0000256" key="7">
    <source>
        <dbReference type="ARBA" id="ARBA00023198"/>
    </source>
</evidence>
<dbReference type="GO" id="GO:0005737">
    <property type="term" value="C:cytoplasm"/>
    <property type="evidence" value="ECO:0007669"/>
    <property type="project" value="UniProtKB-SubCell"/>
</dbReference>
<dbReference type="PANTHER" id="PTHR45690:SF19">
    <property type="entry name" value="NACHT, LRR AND PYD DOMAINS-CONTAINING PROTEIN 3"/>
    <property type="match status" value="1"/>
</dbReference>
<dbReference type="InterPro" id="IPR041075">
    <property type="entry name" value="NOD1/2_WH"/>
</dbReference>
<gene>
    <name evidence="10" type="primary">LOC102380544</name>
</gene>
<dbReference type="Pfam" id="PF17776">
    <property type="entry name" value="NLRC4_HD2"/>
    <property type="match status" value="1"/>
</dbReference>
<dbReference type="RefSeq" id="XP_025051471.1">
    <property type="nucleotide sequence ID" value="XM_025195686.1"/>
</dbReference>
<dbReference type="InterPro" id="IPR027417">
    <property type="entry name" value="P-loop_NTPase"/>
</dbReference>
<evidence type="ECO:0000313" key="9">
    <source>
        <dbReference type="Proteomes" id="UP000189705"/>
    </source>
</evidence>
<dbReference type="SUPFAM" id="SSF52540">
    <property type="entry name" value="P-loop containing nucleoside triphosphate hydrolases"/>
    <property type="match status" value="1"/>
</dbReference>
<accession>A0A3Q0FV28</accession>
<evidence type="ECO:0000256" key="4">
    <source>
        <dbReference type="ARBA" id="ARBA00022741"/>
    </source>
</evidence>
<feature type="domain" description="NACHT" evidence="8">
    <location>
        <begin position="61"/>
        <end position="266"/>
    </location>
</feature>